<evidence type="ECO:0000313" key="2">
    <source>
        <dbReference type="Proteomes" id="UP000053660"/>
    </source>
</evidence>
<sequence length="87" mass="10255">MLSRLHQRPVKLMRHRSLECCSKSTYVILQHLLQLFSPFLHWPSPLFGCAANKWVERDSLRALYMVVMVAVQNVEVAVNFWNTLRSR</sequence>
<proteinExistence type="predicted"/>
<dbReference type="EMBL" id="KN549800">
    <property type="protein sequence ID" value="KHJ95949.1"/>
    <property type="molecule type" value="Genomic_DNA"/>
</dbReference>
<reference evidence="1 2" key="1">
    <citation type="submission" date="2014-03" db="EMBL/GenBank/DDBJ databases">
        <title>Draft genome of the hookworm Oesophagostomum dentatum.</title>
        <authorList>
            <person name="Mitreva M."/>
        </authorList>
    </citation>
    <scope>NUCLEOTIDE SEQUENCE [LARGE SCALE GENOMIC DNA]</scope>
    <source>
        <strain evidence="1 2">OD-Hann</strain>
    </source>
</reference>
<gene>
    <name evidence="1" type="ORF">OESDEN_04096</name>
</gene>
<keyword evidence="2" id="KW-1185">Reference proteome</keyword>
<organism evidence="1 2">
    <name type="scientific">Oesophagostomum dentatum</name>
    <name type="common">Nodular worm</name>
    <dbReference type="NCBI Taxonomy" id="61180"/>
    <lineage>
        <taxon>Eukaryota</taxon>
        <taxon>Metazoa</taxon>
        <taxon>Ecdysozoa</taxon>
        <taxon>Nematoda</taxon>
        <taxon>Chromadorea</taxon>
        <taxon>Rhabditida</taxon>
        <taxon>Rhabditina</taxon>
        <taxon>Rhabditomorpha</taxon>
        <taxon>Strongyloidea</taxon>
        <taxon>Strongylidae</taxon>
        <taxon>Oesophagostomum</taxon>
    </lineage>
</organism>
<name>A0A0B1TFA7_OESDE</name>
<accession>A0A0B1TFA7</accession>
<protein>
    <submittedName>
        <fullName evidence="1">Uncharacterized protein</fullName>
    </submittedName>
</protein>
<dbReference type="Proteomes" id="UP000053660">
    <property type="component" value="Unassembled WGS sequence"/>
</dbReference>
<dbReference type="AlphaFoldDB" id="A0A0B1TFA7"/>
<evidence type="ECO:0000313" key="1">
    <source>
        <dbReference type="EMBL" id="KHJ95949.1"/>
    </source>
</evidence>